<evidence type="ECO:0000256" key="2">
    <source>
        <dbReference type="ARBA" id="ARBA00022729"/>
    </source>
</evidence>
<dbReference type="Proteomes" id="UP001160625">
    <property type="component" value="Unassembled WGS sequence"/>
</dbReference>
<keyword evidence="3" id="KW-0029">Amino-acid transport</keyword>
<dbReference type="Gene3D" id="3.40.50.2300">
    <property type="match status" value="2"/>
</dbReference>
<keyword evidence="7" id="KW-1185">Reference proteome</keyword>
<dbReference type="SUPFAM" id="SSF53822">
    <property type="entry name" value="Periplasmic binding protein-like I"/>
    <property type="match status" value="1"/>
</dbReference>
<accession>A0ABT6MW13</accession>
<proteinExistence type="inferred from homology"/>
<evidence type="ECO:0000256" key="1">
    <source>
        <dbReference type="ARBA" id="ARBA00010062"/>
    </source>
</evidence>
<reference evidence="6" key="1">
    <citation type="submission" date="2023-04" db="EMBL/GenBank/DDBJ databases">
        <title>Sphingomonas sp. MAHUQ-71 isolated from rice field.</title>
        <authorList>
            <person name="Huq M.A."/>
        </authorList>
    </citation>
    <scope>NUCLEOTIDE SEQUENCE</scope>
    <source>
        <strain evidence="6">MAHUQ-71</strain>
    </source>
</reference>
<comment type="caution">
    <text evidence="6">The sequence shown here is derived from an EMBL/GenBank/DDBJ whole genome shotgun (WGS) entry which is preliminary data.</text>
</comment>
<comment type="similarity">
    <text evidence="1">Belongs to the leucine-binding protein family.</text>
</comment>
<keyword evidence="2" id="KW-0732">Signal</keyword>
<dbReference type="RefSeq" id="WP_281042528.1">
    <property type="nucleotide sequence ID" value="NZ_JARYGZ010000001.1"/>
</dbReference>
<dbReference type="InterPro" id="IPR051010">
    <property type="entry name" value="BCAA_transport"/>
</dbReference>
<feature type="region of interest" description="Disordered" evidence="4">
    <location>
        <begin position="34"/>
        <end position="60"/>
    </location>
</feature>
<evidence type="ECO:0000256" key="3">
    <source>
        <dbReference type="ARBA" id="ARBA00022970"/>
    </source>
</evidence>
<dbReference type="PANTHER" id="PTHR30483">
    <property type="entry name" value="LEUCINE-SPECIFIC-BINDING PROTEIN"/>
    <property type="match status" value="1"/>
</dbReference>
<dbReference type="PANTHER" id="PTHR30483:SF6">
    <property type="entry name" value="PERIPLASMIC BINDING PROTEIN OF ABC TRANSPORTER FOR NATURAL AMINO ACIDS"/>
    <property type="match status" value="1"/>
</dbReference>
<evidence type="ECO:0000259" key="5">
    <source>
        <dbReference type="Pfam" id="PF13458"/>
    </source>
</evidence>
<organism evidence="6 7">
    <name type="scientific">Sphingomonas oryzagri</name>
    <dbReference type="NCBI Taxonomy" id="3042314"/>
    <lineage>
        <taxon>Bacteria</taxon>
        <taxon>Pseudomonadati</taxon>
        <taxon>Pseudomonadota</taxon>
        <taxon>Alphaproteobacteria</taxon>
        <taxon>Sphingomonadales</taxon>
        <taxon>Sphingomonadaceae</taxon>
        <taxon>Sphingomonas</taxon>
    </lineage>
</organism>
<protein>
    <submittedName>
        <fullName evidence="6">Penicillin-binding protein activator</fullName>
    </submittedName>
</protein>
<evidence type="ECO:0000313" key="6">
    <source>
        <dbReference type="EMBL" id="MDH7637162.1"/>
    </source>
</evidence>
<dbReference type="InterPro" id="IPR028081">
    <property type="entry name" value="Leu-bd"/>
</dbReference>
<dbReference type="CDD" id="cd06339">
    <property type="entry name" value="PBP1_YraM_LppC_lipoprotein-like"/>
    <property type="match status" value="1"/>
</dbReference>
<dbReference type="Pfam" id="PF13458">
    <property type="entry name" value="Peripla_BP_6"/>
    <property type="match status" value="1"/>
</dbReference>
<gene>
    <name evidence="6" type="ORF">QGN17_00330</name>
</gene>
<evidence type="ECO:0000256" key="4">
    <source>
        <dbReference type="SAM" id="MobiDB-lite"/>
    </source>
</evidence>
<dbReference type="EMBL" id="JARYGZ010000001">
    <property type="protein sequence ID" value="MDH7637162.1"/>
    <property type="molecule type" value="Genomic_DNA"/>
</dbReference>
<feature type="domain" description="Leucine-binding protein" evidence="5">
    <location>
        <begin position="64"/>
        <end position="332"/>
    </location>
</feature>
<evidence type="ECO:0000313" key="7">
    <source>
        <dbReference type="Proteomes" id="UP001160625"/>
    </source>
</evidence>
<dbReference type="InterPro" id="IPR028082">
    <property type="entry name" value="Peripla_BP_I"/>
</dbReference>
<name>A0ABT6MW13_9SPHN</name>
<sequence>MADGLATPQPAKRSMTRRAAGLMVAMLLAGCSTVVPKGPQQTPPPPPKQTGSQTGRLPEDQRDRVAVLVPLSGAEAGIGQSIANAANMALIDSGGQGVRLTMYDTSTGAALAAQKALAEGNKLILGPLLSDDVRAVAPIAAAQHVPVLAFSNDVTVAGNGVYLLGFTPTESVDRVISYAKERGLSRLAALVPNGVYGRRASNAMLRAAEGAGATVVSMQSYDRSPASLATAIKRLGDPKGYDALLIADSGRIALVAAPLVRKSGSSAKLLGTELWNTEPQLAASKLMSGAWFAAVSDGLYSQFAAKYRSRFGKGPYRLSSLGYDSVLLAVRISADWKAGTDFPQGRLSDKGGFSGVDGAFRFDHDGIAERMLEVKQIGTGGVTVVSPAPQGFGDQ</sequence>
<keyword evidence="3" id="KW-0813">Transport</keyword>